<evidence type="ECO:0000256" key="10">
    <source>
        <dbReference type="ARBA" id="ARBA00022989"/>
    </source>
</evidence>
<dbReference type="InterPro" id="IPR048290">
    <property type="entry name" value="ZP_chr"/>
</dbReference>
<keyword evidence="18" id="KW-1185">Reference proteome</keyword>
<keyword evidence="6 14" id="KW-0272">Extracellular matrix</keyword>
<evidence type="ECO:0000256" key="11">
    <source>
        <dbReference type="ARBA" id="ARBA00023136"/>
    </source>
</evidence>
<evidence type="ECO:0000256" key="4">
    <source>
        <dbReference type="ARBA" id="ARBA00022475"/>
    </source>
</evidence>
<dbReference type="FunFam" id="2.60.40.3210:FF:000001">
    <property type="entry name" value="Zona pellucida sperm-binding protein 3"/>
    <property type="match status" value="1"/>
</dbReference>
<dbReference type="Gene3D" id="2.60.40.4100">
    <property type="entry name" value="Zona pellucida, ZP-C domain"/>
    <property type="match status" value="1"/>
</dbReference>
<keyword evidence="5 14" id="KW-0964">Secreted</keyword>
<evidence type="ECO:0000256" key="3">
    <source>
        <dbReference type="ARBA" id="ARBA00017980"/>
    </source>
</evidence>
<dbReference type="Proteomes" id="UP000261520">
    <property type="component" value="Unplaced"/>
</dbReference>
<evidence type="ECO:0000256" key="8">
    <source>
        <dbReference type="ARBA" id="ARBA00022692"/>
    </source>
</evidence>
<comment type="subcellular location">
    <subcellularLocation>
        <location evidence="1">Secreted</location>
        <location evidence="1">Extracellular space</location>
        <location evidence="1">Extracellular matrix</location>
    </subcellularLocation>
    <subcellularLocation>
        <location evidence="14">Zona pellucida</location>
    </subcellularLocation>
    <subcellularLocation>
        <location evidence="14">Cell membrane</location>
        <topology evidence="14">Single-pass type I membrane protein</topology>
    </subcellularLocation>
</comment>
<dbReference type="GO" id="GO:0035804">
    <property type="term" value="F:structural constituent of egg coat"/>
    <property type="evidence" value="ECO:0007669"/>
    <property type="project" value="UniProtKB-UniRule"/>
</dbReference>
<evidence type="ECO:0000313" key="18">
    <source>
        <dbReference type="Proteomes" id="UP000261520"/>
    </source>
</evidence>
<dbReference type="PANTHER" id="PTHR11576:SF2">
    <property type="entry name" value="ZONA PELLUCIDA SPERM-BINDING PROTEIN 3"/>
    <property type="match status" value="1"/>
</dbReference>
<dbReference type="InterPro" id="IPR001507">
    <property type="entry name" value="ZP_dom"/>
</dbReference>
<accession>A0A3B3Z7J0</accession>
<keyword evidence="4 14" id="KW-1003">Cell membrane</keyword>
<evidence type="ECO:0000256" key="13">
    <source>
        <dbReference type="ARBA" id="ARBA00023180"/>
    </source>
</evidence>
<comment type="similarity">
    <text evidence="2 14">Belongs to the ZP domain family. ZPC subfamily.</text>
</comment>
<name>A0A3B3Z7J0_9GOBI</name>
<dbReference type="Ensembl" id="ENSPMGT00000000379.1">
    <property type="protein sequence ID" value="ENSPMGP00000000361.1"/>
    <property type="gene ID" value="ENSPMGG00000000358.1"/>
</dbReference>
<reference evidence="17" key="1">
    <citation type="submission" date="2025-08" db="UniProtKB">
        <authorList>
            <consortium name="Ensembl"/>
        </authorList>
    </citation>
    <scope>IDENTIFICATION</scope>
</reference>
<keyword evidence="13" id="KW-0325">Glycoprotein</keyword>
<dbReference type="PROSITE" id="PS51034">
    <property type="entry name" value="ZP_2"/>
    <property type="match status" value="1"/>
</dbReference>
<evidence type="ECO:0000256" key="7">
    <source>
        <dbReference type="ARBA" id="ARBA00022685"/>
    </source>
</evidence>
<comment type="PTM">
    <text evidence="14">Proteolytically cleaved before the transmembrane segment to yield the secreted ectodomain incorporated in the zona pellucida.</text>
</comment>
<evidence type="ECO:0000256" key="15">
    <source>
        <dbReference type="SAM" id="MobiDB-lite"/>
    </source>
</evidence>
<dbReference type="GO" id="GO:2000344">
    <property type="term" value="P:positive regulation of acrosome reaction"/>
    <property type="evidence" value="ECO:0007669"/>
    <property type="project" value="UniProtKB-UniRule"/>
</dbReference>
<evidence type="ECO:0000313" key="17">
    <source>
        <dbReference type="Ensembl" id="ENSPMGP00000000361.1"/>
    </source>
</evidence>
<feature type="compositionally biased region" description="Low complexity" evidence="15">
    <location>
        <begin position="44"/>
        <end position="58"/>
    </location>
</feature>
<dbReference type="InterPro" id="IPR042235">
    <property type="entry name" value="ZP-C_dom"/>
</dbReference>
<evidence type="ECO:0000259" key="16">
    <source>
        <dbReference type="PROSITE" id="PS51034"/>
    </source>
</evidence>
<dbReference type="InterPro" id="IPR055356">
    <property type="entry name" value="ZP-N"/>
</dbReference>
<dbReference type="AlphaFoldDB" id="A0A3B3Z7J0"/>
<dbReference type="Gene3D" id="2.60.40.3210">
    <property type="entry name" value="Zona pellucida, ZP-N domain"/>
    <property type="match status" value="1"/>
</dbReference>
<dbReference type="Pfam" id="PF23344">
    <property type="entry name" value="ZP-N"/>
    <property type="match status" value="1"/>
</dbReference>
<dbReference type="FunFam" id="2.60.40.4100:FF:000002">
    <property type="entry name" value="Zona pellucida sperm-binding protein 3"/>
    <property type="match status" value="1"/>
</dbReference>
<dbReference type="Pfam" id="PF00100">
    <property type="entry name" value="Zona_pellucida"/>
    <property type="match status" value="1"/>
</dbReference>
<keyword evidence="11 14" id="KW-0472">Membrane</keyword>
<evidence type="ECO:0000256" key="5">
    <source>
        <dbReference type="ARBA" id="ARBA00022525"/>
    </source>
</evidence>
<feature type="region of interest" description="Disordered" evidence="15">
    <location>
        <begin position="39"/>
        <end position="58"/>
    </location>
</feature>
<keyword evidence="8 14" id="KW-0812">Transmembrane</keyword>
<evidence type="ECO:0000256" key="14">
    <source>
        <dbReference type="RuleBase" id="RU367066"/>
    </source>
</evidence>
<comment type="domain">
    <text evidence="14">The ZP domain is involved in the polymerization of the ZP proteins to form the zona pellucida.</text>
</comment>
<proteinExistence type="inferred from homology"/>
<feature type="domain" description="ZP" evidence="16">
    <location>
        <begin position="132"/>
        <end position="390"/>
    </location>
</feature>
<dbReference type="GO" id="GO:0007339">
    <property type="term" value="P:binding of sperm to zona pellucida"/>
    <property type="evidence" value="ECO:0007669"/>
    <property type="project" value="UniProtKB-UniRule"/>
</dbReference>
<keyword evidence="10 14" id="KW-1133">Transmembrane helix</keyword>
<evidence type="ECO:0000256" key="6">
    <source>
        <dbReference type="ARBA" id="ARBA00022530"/>
    </source>
</evidence>
<organism evidence="17 18">
    <name type="scientific">Periophthalmus magnuspinnatus</name>
    <dbReference type="NCBI Taxonomy" id="409849"/>
    <lineage>
        <taxon>Eukaryota</taxon>
        <taxon>Metazoa</taxon>
        <taxon>Chordata</taxon>
        <taxon>Craniata</taxon>
        <taxon>Vertebrata</taxon>
        <taxon>Euteleostomi</taxon>
        <taxon>Actinopterygii</taxon>
        <taxon>Neopterygii</taxon>
        <taxon>Teleostei</taxon>
        <taxon>Neoteleostei</taxon>
        <taxon>Acanthomorphata</taxon>
        <taxon>Gobiaria</taxon>
        <taxon>Gobiiformes</taxon>
        <taxon>Gobioidei</taxon>
        <taxon>Gobiidae</taxon>
        <taxon>Oxudercinae</taxon>
        <taxon>Periophthalmus</taxon>
    </lineage>
</organism>
<dbReference type="InterPro" id="IPR055355">
    <property type="entry name" value="ZP-C"/>
</dbReference>
<dbReference type="GO" id="GO:0032190">
    <property type="term" value="F:acrosin binding"/>
    <property type="evidence" value="ECO:0007669"/>
    <property type="project" value="TreeGrafter"/>
</dbReference>
<dbReference type="PANTHER" id="PTHR11576">
    <property type="entry name" value="ZONA PELLUCIDA SPERM-BINDING PROTEIN 3"/>
    <property type="match status" value="1"/>
</dbReference>
<evidence type="ECO:0000256" key="9">
    <source>
        <dbReference type="ARBA" id="ARBA00022729"/>
    </source>
</evidence>
<dbReference type="PRINTS" id="PR00023">
    <property type="entry name" value="ZPELLUCIDA"/>
</dbReference>
<feature type="transmembrane region" description="Helical" evidence="14">
    <location>
        <begin position="460"/>
        <end position="485"/>
    </location>
</feature>
<sequence length="498" mass="56857">MLSSNPVLYLGFVLLLSKQNFYVFGHNFTNEILEDFEEKEEETTLTTPPEFQQESLENSQNQSKNFEGFVQPKRLMFVDQNGTSREETDSEWSIIEVDKFELPKLQVHKGLHKVMLKSEEREPVPADSVKVTCGEDEVTIDVKLNFLGNGQLIHPPDLTLGDCPLVTVRDNILHFKSALQSCGSTVMLSEDALVYSFSLLYKPSPIRNTFILKTSPAEVLIECHYPRRQVISSENIRPTWFPVDFHVSSDQQFQFSMRLMTEDWSSQRPSSVFFVNDVMHIEVSVIQGSHVPLRVFVDQCVATTKPSPNSEPRYEFVNNHGCFMDSKLTRAKSFFLQRIQDDKLHFILQTFRFRQQLGNSVYISCKLKATSTSIPIDSEHKVCSFLNEANRWVASDGDNKVCACCESSCEGKRKKRSHREETGKKTLQWEEATVLGPVTFKMMPDEMLDLTPVITEVCKFSLAMLCGVGVVLFLILLLLSGALTFSKMHKSHLYHVYV</sequence>
<protein>
    <recommendedName>
        <fullName evidence="3 14">Zona pellucida sperm-binding protein 3</fullName>
    </recommendedName>
</protein>
<evidence type="ECO:0000256" key="2">
    <source>
        <dbReference type="ARBA" id="ARBA00006735"/>
    </source>
</evidence>
<dbReference type="GO" id="GO:0005886">
    <property type="term" value="C:plasma membrane"/>
    <property type="evidence" value="ECO:0007669"/>
    <property type="project" value="UniProtKB-SubCell"/>
</dbReference>
<keyword evidence="9 14" id="KW-0732">Signal</keyword>
<evidence type="ECO:0000256" key="12">
    <source>
        <dbReference type="ARBA" id="ARBA00023157"/>
    </source>
</evidence>
<dbReference type="GO" id="GO:0035805">
    <property type="term" value="C:egg coat"/>
    <property type="evidence" value="ECO:0007669"/>
    <property type="project" value="UniProtKB-SubCell"/>
</dbReference>
<dbReference type="GO" id="GO:0035803">
    <property type="term" value="P:egg coat formation"/>
    <property type="evidence" value="ECO:0007669"/>
    <property type="project" value="UniProtKB-UniRule"/>
</dbReference>
<evidence type="ECO:0000256" key="1">
    <source>
        <dbReference type="ARBA" id="ARBA00004498"/>
    </source>
</evidence>
<comment type="function">
    <text evidence="14">Component of the zona pellucida, an extracellular matrix surrounding oocytes which mediates sperm binding, induction of the acrosome reaction and prevents post-fertilization polyspermy. The zona pellucida is composed of 3 to 4 glycoproteins, ZP1, ZP2, ZP3, and ZP4. ZP3 is essential for sperm binding and zona matrix formation.</text>
</comment>
<keyword evidence="12 14" id="KW-1015">Disulfide bond</keyword>
<dbReference type="STRING" id="409849.ENSPMGP00000000361"/>
<reference evidence="17" key="2">
    <citation type="submission" date="2025-09" db="UniProtKB">
        <authorList>
            <consortium name="Ensembl"/>
        </authorList>
    </citation>
    <scope>IDENTIFICATION</scope>
</reference>
<dbReference type="SMART" id="SM00241">
    <property type="entry name" value="ZP"/>
    <property type="match status" value="1"/>
</dbReference>
<keyword evidence="7 14" id="KW-0165">Cleavage on pair of basic residues</keyword>